<dbReference type="EMBL" id="CP137689">
    <property type="protein sequence ID" value="XRJ19993.1"/>
    <property type="molecule type" value="Genomic_DNA"/>
</dbReference>
<organism evidence="1 2">
    <name type="scientific">Haloferax sp. Atlit-48N</name>
    <dbReference type="NCBI Taxonomy" id="2077198"/>
    <lineage>
        <taxon>Archaea</taxon>
        <taxon>Methanobacteriati</taxon>
        <taxon>Methanobacteriota</taxon>
        <taxon>Stenosarchaea group</taxon>
        <taxon>Halobacteria</taxon>
        <taxon>Halobacteriales</taxon>
        <taxon>Haloferacaceae</taxon>
        <taxon>Haloferax</taxon>
    </lineage>
</organism>
<reference evidence="1" key="1">
    <citation type="submission" date="2023-10" db="EMBL/GenBank/DDBJ databases">
        <title>A new archaeal virus that suppresses the transcription of host immunity genes.</title>
        <authorList>
            <person name="Turgeman-Grott I."/>
            <person name="Golan N."/>
            <person name="Neri U."/>
            <person name="Naki D."/>
            <person name="Altman N."/>
            <person name="Eizenshtein K."/>
            <person name="Choudhary D."/>
            <person name="Levi R."/>
            <person name="Himani H."/>
            <person name="Reshef L."/>
            <person name="Papke T.R."/>
            <person name="Gophna U."/>
        </authorList>
    </citation>
    <scope>NUCLEOTIDE SEQUENCE</scope>
    <source>
        <strain evidence="1">Atlit-48N</strain>
    </source>
</reference>
<sequence length="269" mass="30477">MTEQIQLNETELLLLHRQMEGDVSGLNYSLEATEVKRASFSGSSSGNFYDSPPVKATSDYGEIVAIKFQVMYDGEQLEPDREVLLTIYEDGKLNCQTPVLPKLLDRVCDEITLIMEHDGFLTPLGELLSEFTEDKFATRPTRDKDSFEQGVKDQLTDLIEHYFDTDVLSDHEISIYTSILANLAVSICENGLPDSENTPWISSSDSTELPIDDDSKVQEFIFEYSRRVNDIDDIDKSDLVDSLNYILESDWEQPLNVIDSTVQRYGLST</sequence>
<evidence type="ECO:0000313" key="2">
    <source>
        <dbReference type="Proteomes" id="UP000257089"/>
    </source>
</evidence>
<proteinExistence type="predicted"/>
<gene>
    <name evidence="1" type="ORF">DEQ67_001310</name>
</gene>
<accession>A0ACD5HWG2</accession>
<protein>
    <submittedName>
        <fullName evidence="1">Uncharacterized protein</fullName>
    </submittedName>
</protein>
<evidence type="ECO:0000313" key="1">
    <source>
        <dbReference type="EMBL" id="XRJ19993.1"/>
    </source>
</evidence>
<dbReference type="Proteomes" id="UP000257089">
    <property type="component" value="Chromosome"/>
</dbReference>
<name>A0ACD5HWG2_9EURY</name>